<protein>
    <submittedName>
        <fullName evidence="2">Glycosyltransferase</fullName>
        <ecNumber evidence="2">2.4.-.-</ecNumber>
    </submittedName>
</protein>
<dbReference type="PANTHER" id="PTHR43630:SF2">
    <property type="entry name" value="GLYCOSYLTRANSFERASE"/>
    <property type="match status" value="1"/>
</dbReference>
<dbReference type="InterPro" id="IPR011990">
    <property type="entry name" value="TPR-like_helical_dom_sf"/>
</dbReference>
<dbReference type="Gene3D" id="3.90.550.10">
    <property type="entry name" value="Spore Coat Polysaccharide Biosynthesis Protein SpsA, Chain A"/>
    <property type="match status" value="1"/>
</dbReference>
<evidence type="ECO:0000313" key="3">
    <source>
        <dbReference type="Proteomes" id="UP001580407"/>
    </source>
</evidence>
<evidence type="ECO:0000259" key="1">
    <source>
        <dbReference type="Pfam" id="PF00535"/>
    </source>
</evidence>
<organism evidence="2 3">
    <name type="scientific">Paenibacillus terreus</name>
    <dbReference type="NCBI Taxonomy" id="1387834"/>
    <lineage>
        <taxon>Bacteria</taxon>
        <taxon>Bacillati</taxon>
        <taxon>Bacillota</taxon>
        <taxon>Bacilli</taxon>
        <taxon>Bacillales</taxon>
        <taxon>Paenibacillaceae</taxon>
        <taxon>Paenibacillus</taxon>
    </lineage>
</organism>
<dbReference type="EC" id="2.4.-.-" evidence="2"/>
<dbReference type="CDD" id="cd02511">
    <property type="entry name" value="Beta4Glucosyltransferase"/>
    <property type="match status" value="1"/>
</dbReference>
<dbReference type="Gene3D" id="1.25.40.10">
    <property type="entry name" value="Tetratricopeptide repeat domain"/>
    <property type="match status" value="2"/>
</dbReference>
<keyword evidence="3" id="KW-1185">Reference proteome</keyword>
<accession>A0ABV5B9E3</accession>
<dbReference type="RefSeq" id="WP_375525937.1">
    <property type="nucleotide sequence ID" value="NZ_JBHILM010000015.1"/>
</dbReference>
<keyword evidence="2" id="KW-0808">Transferase</keyword>
<dbReference type="PANTHER" id="PTHR43630">
    <property type="entry name" value="POLY-BETA-1,6-N-ACETYL-D-GLUCOSAMINE SYNTHASE"/>
    <property type="match status" value="1"/>
</dbReference>
<dbReference type="InterPro" id="IPR001173">
    <property type="entry name" value="Glyco_trans_2-like"/>
</dbReference>
<proteinExistence type="predicted"/>
<sequence length="641" mass="74866">MTKPTISLCMIVKNEERCLERCLESIKGVVSEIIIVDTGSTDHTVEIARKYTDKIYYFEWTNNFAEARNFGLNYATGDYILHLDADEYIGKGIEYLSEPLDKDYYFVRIRNELGFGTAEMHQFVRLFRNDPQLRYVGALHEQIDLLKHKNLQFGLHDSIIYHDGYLENVVKEKHKNDRNMKIIQAEVQKHPNAFNYFNLGVQYSLEGMHEKALGVLKKAYSMGQHLSYAQRILTFIIKSLMELNRYPEALQVGQDSALLYSNSADFQYRVGLIYEHLRYEKDAEQCFQKCLEIGEESSRTEFNHYEGLGSYLAHGKLTELYLRNGNIELAKKHFFLGVKEGPDLMFFTKLFTDLFPHLKGKEFVDALMKIWPLDSVKRIEQFVIYLYSIRHPGTLDLINCYDIDIPQEVQAWLGTLEGDLSKSEELWSHAQGVQEYHFRDLLLLSFLQKKMTLLKQYKHLFNIRGKEWKWWEGIVVGAKLNDAPISKELKTHWGNLCEDIIRLNHFVALEDLINSSNHPGLRYIIAEKLFRQGFAEVALDVIIESTFKEDNKQIYALVRSILIKMGQIGDATYYALQAYELDRSFSNGYELLKLYVDLKDHEQAEQIFSELKKLKPASPSLQDINFSEWVSQYYVKDNRAY</sequence>
<dbReference type="Pfam" id="PF00535">
    <property type="entry name" value="Glycos_transf_2"/>
    <property type="match status" value="1"/>
</dbReference>
<dbReference type="GO" id="GO:0016757">
    <property type="term" value="F:glycosyltransferase activity"/>
    <property type="evidence" value="ECO:0007669"/>
    <property type="project" value="UniProtKB-KW"/>
</dbReference>
<reference evidence="2 3" key="1">
    <citation type="submission" date="2024-09" db="EMBL/GenBank/DDBJ databases">
        <authorList>
            <person name="Ruan L."/>
        </authorList>
    </citation>
    <scope>NUCLEOTIDE SEQUENCE [LARGE SCALE GENOMIC DNA]</scope>
    <source>
        <strain evidence="2 3">D33</strain>
    </source>
</reference>
<dbReference type="SUPFAM" id="SSF53448">
    <property type="entry name" value="Nucleotide-diphospho-sugar transferases"/>
    <property type="match status" value="1"/>
</dbReference>
<comment type="caution">
    <text evidence="2">The sequence shown here is derived from an EMBL/GenBank/DDBJ whole genome shotgun (WGS) entry which is preliminary data.</text>
</comment>
<gene>
    <name evidence="2" type="ORF">ACE3NQ_14745</name>
</gene>
<dbReference type="SUPFAM" id="SSF48452">
    <property type="entry name" value="TPR-like"/>
    <property type="match status" value="1"/>
</dbReference>
<dbReference type="InterPro" id="IPR029044">
    <property type="entry name" value="Nucleotide-diphossugar_trans"/>
</dbReference>
<dbReference type="EMBL" id="JBHILM010000015">
    <property type="protein sequence ID" value="MFB5682180.1"/>
    <property type="molecule type" value="Genomic_DNA"/>
</dbReference>
<evidence type="ECO:0000313" key="2">
    <source>
        <dbReference type="EMBL" id="MFB5682180.1"/>
    </source>
</evidence>
<name>A0ABV5B9E3_9BACL</name>
<dbReference type="Pfam" id="PF13181">
    <property type="entry name" value="TPR_8"/>
    <property type="match status" value="2"/>
</dbReference>
<dbReference type="InterPro" id="IPR019734">
    <property type="entry name" value="TPR_rpt"/>
</dbReference>
<dbReference type="Proteomes" id="UP001580407">
    <property type="component" value="Unassembled WGS sequence"/>
</dbReference>
<keyword evidence="2" id="KW-0328">Glycosyltransferase</keyword>
<dbReference type="SMART" id="SM00028">
    <property type="entry name" value="TPR"/>
    <property type="match status" value="3"/>
</dbReference>
<feature type="domain" description="Glycosyltransferase 2-like" evidence="1">
    <location>
        <begin position="7"/>
        <end position="110"/>
    </location>
</feature>